<feature type="transmembrane region" description="Helical" evidence="3">
    <location>
        <begin position="422"/>
        <end position="443"/>
    </location>
</feature>
<dbReference type="STRING" id="402881.Plav_2510"/>
<dbReference type="InterPro" id="IPR029787">
    <property type="entry name" value="Nucleotide_cyclase"/>
</dbReference>
<evidence type="ECO:0000256" key="3">
    <source>
        <dbReference type="SAM" id="Phobius"/>
    </source>
</evidence>
<dbReference type="eggNOG" id="COG2114">
    <property type="taxonomic scope" value="Bacteria"/>
</dbReference>
<evidence type="ECO:0000256" key="1">
    <source>
        <dbReference type="SAM" id="Coils"/>
    </source>
</evidence>
<dbReference type="Gene3D" id="3.30.70.1230">
    <property type="entry name" value="Nucleotide cyclase"/>
    <property type="match status" value="1"/>
</dbReference>
<dbReference type="PANTHER" id="PTHR43081">
    <property type="entry name" value="ADENYLATE CYCLASE, TERMINAL-DIFFERENTIATION SPECIFIC-RELATED"/>
    <property type="match status" value="1"/>
</dbReference>
<dbReference type="GO" id="GO:0004016">
    <property type="term" value="F:adenylate cyclase activity"/>
    <property type="evidence" value="ECO:0007669"/>
    <property type="project" value="UniProtKB-ARBA"/>
</dbReference>
<dbReference type="AlphaFoldDB" id="A7HW36"/>
<dbReference type="eggNOG" id="COG4252">
    <property type="taxonomic scope" value="Bacteria"/>
</dbReference>
<dbReference type="GO" id="GO:0035556">
    <property type="term" value="P:intracellular signal transduction"/>
    <property type="evidence" value="ECO:0007669"/>
    <property type="project" value="InterPro"/>
</dbReference>
<keyword evidence="3" id="KW-1133">Transmembrane helix</keyword>
<keyword evidence="3" id="KW-0472">Membrane</keyword>
<protein>
    <submittedName>
        <fullName evidence="5">Putative Chase2 sensor protein</fullName>
    </submittedName>
</protein>
<dbReference type="KEGG" id="pla:Plav_2510"/>
<keyword evidence="6" id="KW-1185">Reference proteome</keyword>
<evidence type="ECO:0000313" key="5">
    <source>
        <dbReference type="EMBL" id="ABS64119.1"/>
    </source>
</evidence>
<name>A7HW36_PARL1</name>
<dbReference type="Pfam" id="PF05226">
    <property type="entry name" value="CHASE2"/>
    <property type="match status" value="1"/>
</dbReference>
<dbReference type="InterPro" id="IPR001054">
    <property type="entry name" value="A/G_cyclase"/>
</dbReference>
<feature type="region of interest" description="Disordered" evidence="2">
    <location>
        <begin position="165"/>
        <end position="184"/>
    </location>
</feature>
<dbReference type="SUPFAM" id="SSF55073">
    <property type="entry name" value="Nucleotide cyclase"/>
    <property type="match status" value="1"/>
</dbReference>
<sequence length="753" mass="81614">MNPTPAFRRLSAILPGLVLVLSVFVAINDPHGAGTFLQNRAFDLYQRILPREAGAGGPHAVYVDIDTETAKRFGAWPWPRKRLDMLVEKVRDAGASAIVIDMTLADADPTATSELLRLWSPFPAGEKFNGFSRTLSGLPNHERELAALLSSSKSVVSFVPGKTSFDGQHTPARPASITPSGGDPRHYMRDYETWRPSLPLFEAAATGNGASLPERDHGETIRGLPMLTALDGTLYPSNVLEALRVARGGAGYRAVVRAPESGFSFEIEPGLERVEITGTGLHALTQKNGELRLYFGGEATRRSIPAGSILSGGANLGALAGRIAIIGVSANGSLQLHDTPLGIPLASGAIAANAIDQIADGAFLVRPGWAGVAEQVFVLLGGLIVILVVRRFRFRWGFALTLLLIGGAAYGSWWAFETHRWLIDPTLGGVTLVLAALTCALMTRLHTEDEIRFVETQFGRRLSSSGLARVKANPHMIRAEGALRDVTSVVVGLRGFNIIADRYLEDPTAYADILNRFFSPMTKIVQDRNGMVDRAVGDTLYAVWNAPLDVADHASKGCDAALRMVENLEALNEFLEEDARRQHLSHVPLSLSVGIDTGTAITGNMGAVQRFDYGVLGEPVSFAAYLQKNARHYGPAIIVGEGTQRAVGGRYALLEIDLVSTSRHPEGRRIFALLGDPIMRANPKFRALQEAHALIFSAYRSQRWAEARAAIAECRKLNGAIPTLYDFYETRIAQYEANPPGDHWNGAFFAGRI</sequence>
<feature type="domain" description="Guanylate cyclase" evidence="4">
    <location>
        <begin position="487"/>
        <end position="627"/>
    </location>
</feature>
<dbReference type="RefSeq" id="WP_012111430.1">
    <property type="nucleotide sequence ID" value="NC_009719.1"/>
</dbReference>
<dbReference type="GO" id="GO:0006171">
    <property type="term" value="P:cAMP biosynthetic process"/>
    <property type="evidence" value="ECO:0007669"/>
    <property type="project" value="TreeGrafter"/>
</dbReference>
<organism evidence="5 6">
    <name type="scientific">Parvibaculum lavamentivorans (strain DS-1 / DSM 13023 / NCIMB 13966)</name>
    <dbReference type="NCBI Taxonomy" id="402881"/>
    <lineage>
        <taxon>Bacteria</taxon>
        <taxon>Pseudomonadati</taxon>
        <taxon>Pseudomonadota</taxon>
        <taxon>Alphaproteobacteria</taxon>
        <taxon>Hyphomicrobiales</taxon>
        <taxon>Parvibaculaceae</taxon>
        <taxon>Parvibaculum</taxon>
    </lineage>
</organism>
<accession>A7HW36</accession>
<dbReference type="CDD" id="cd07302">
    <property type="entry name" value="CHD"/>
    <property type="match status" value="1"/>
</dbReference>
<dbReference type="Pfam" id="PF00211">
    <property type="entry name" value="Guanylate_cyc"/>
    <property type="match status" value="1"/>
</dbReference>
<dbReference type="OrthoDB" id="9789782at2"/>
<evidence type="ECO:0000313" key="6">
    <source>
        <dbReference type="Proteomes" id="UP000006377"/>
    </source>
</evidence>
<reference evidence="5 6" key="1">
    <citation type="journal article" date="2011" name="Stand. Genomic Sci.">
        <title>Complete genome sequence of Parvibaculum lavamentivorans type strain (DS-1(T)).</title>
        <authorList>
            <person name="Schleheck D."/>
            <person name="Weiss M."/>
            <person name="Pitluck S."/>
            <person name="Bruce D."/>
            <person name="Land M.L."/>
            <person name="Han S."/>
            <person name="Saunders E."/>
            <person name="Tapia R."/>
            <person name="Detter C."/>
            <person name="Brettin T."/>
            <person name="Han J."/>
            <person name="Woyke T."/>
            <person name="Goodwin L."/>
            <person name="Pennacchio L."/>
            <person name="Nolan M."/>
            <person name="Cook A.M."/>
            <person name="Kjelleberg S."/>
            <person name="Thomas T."/>
        </authorList>
    </citation>
    <scope>NUCLEOTIDE SEQUENCE [LARGE SCALE GENOMIC DNA]</scope>
    <source>
        <strain evidence="6">DS-1 / DSM 13023 / NCIMB 13966</strain>
    </source>
</reference>
<proteinExistence type="predicted"/>
<dbReference type="Proteomes" id="UP000006377">
    <property type="component" value="Chromosome"/>
</dbReference>
<dbReference type="SMART" id="SM01080">
    <property type="entry name" value="CHASE2"/>
    <property type="match status" value="1"/>
</dbReference>
<dbReference type="EMBL" id="CP000774">
    <property type="protein sequence ID" value="ABS64119.1"/>
    <property type="molecule type" value="Genomic_DNA"/>
</dbReference>
<dbReference type="PROSITE" id="PS50125">
    <property type="entry name" value="GUANYLATE_CYCLASE_2"/>
    <property type="match status" value="1"/>
</dbReference>
<feature type="transmembrane region" description="Helical" evidence="3">
    <location>
        <begin position="368"/>
        <end position="389"/>
    </location>
</feature>
<evidence type="ECO:0000259" key="4">
    <source>
        <dbReference type="PROSITE" id="PS50125"/>
    </source>
</evidence>
<dbReference type="InterPro" id="IPR050697">
    <property type="entry name" value="Adenylyl/Guanylyl_Cyclase_3/4"/>
</dbReference>
<evidence type="ECO:0000256" key="2">
    <source>
        <dbReference type="SAM" id="MobiDB-lite"/>
    </source>
</evidence>
<dbReference type="HOGENOM" id="CLU_000445_85_1_5"/>
<keyword evidence="3" id="KW-0812">Transmembrane</keyword>
<gene>
    <name evidence="5" type="ordered locus">Plav_2510</name>
</gene>
<dbReference type="PANTHER" id="PTHR43081:SF1">
    <property type="entry name" value="ADENYLATE CYCLASE, TERMINAL-DIFFERENTIATION SPECIFIC"/>
    <property type="match status" value="1"/>
</dbReference>
<keyword evidence="1" id="KW-0175">Coiled coil</keyword>
<dbReference type="InterPro" id="IPR007890">
    <property type="entry name" value="CHASE2"/>
</dbReference>
<feature type="coiled-coil region" evidence="1">
    <location>
        <begin position="558"/>
        <end position="585"/>
    </location>
</feature>
<feature type="transmembrane region" description="Helical" evidence="3">
    <location>
        <begin position="396"/>
        <end position="416"/>
    </location>
</feature>